<evidence type="ECO:0000256" key="1">
    <source>
        <dbReference type="SAM" id="SignalP"/>
    </source>
</evidence>
<dbReference type="EMBL" id="JBHLXJ010000005">
    <property type="protein sequence ID" value="MFC0349249.1"/>
    <property type="molecule type" value="Genomic_DNA"/>
</dbReference>
<organism evidence="2 3">
    <name type="scientific">Undibacterium danionis</name>
    <dbReference type="NCBI Taxonomy" id="1812100"/>
    <lineage>
        <taxon>Bacteria</taxon>
        <taxon>Pseudomonadati</taxon>
        <taxon>Pseudomonadota</taxon>
        <taxon>Betaproteobacteria</taxon>
        <taxon>Burkholderiales</taxon>
        <taxon>Oxalobacteraceae</taxon>
        <taxon>Undibacterium</taxon>
    </lineage>
</organism>
<comment type="caution">
    <text evidence="2">The sequence shown here is derived from an EMBL/GenBank/DDBJ whole genome shotgun (WGS) entry which is preliminary data.</text>
</comment>
<dbReference type="RefSeq" id="WP_390210692.1">
    <property type="nucleotide sequence ID" value="NZ_JBHLXJ010000005.1"/>
</dbReference>
<protein>
    <submittedName>
        <fullName evidence="2">DUF3016 domain-containing protein</fullName>
    </submittedName>
</protein>
<evidence type="ECO:0000313" key="2">
    <source>
        <dbReference type="EMBL" id="MFC0349249.1"/>
    </source>
</evidence>
<sequence length="180" mass="20581">MKKLVFTCFSTCLLLSAFSGQAHAGDVTLKWGNLDDFTDVNPGNELKEPFRERMVKDFGRVFSKFAKKLPDGYQLDVMVNDVDLAGDVRPNMSSVAQIRLMTTIYWPRMKFHYELRNDKNEMISSGDEQLSDMGYLTNTRMTLVGATSFEFEEKMISDWFRKQTNAGVFPTKDMKAVVAK</sequence>
<evidence type="ECO:0000313" key="3">
    <source>
        <dbReference type="Proteomes" id="UP001589844"/>
    </source>
</evidence>
<keyword evidence="3" id="KW-1185">Reference proteome</keyword>
<dbReference type="Pfam" id="PF11454">
    <property type="entry name" value="DUF3016"/>
    <property type="match status" value="1"/>
</dbReference>
<feature type="signal peptide" evidence="1">
    <location>
        <begin position="1"/>
        <end position="24"/>
    </location>
</feature>
<proteinExistence type="predicted"/>
<accession>A0ABV6IBQ1</accession>
<dbReference type="InterPro" id="IPR021557">
    <property type="entry name" value="DUF3016"/>
</dbReference>
<keyword evidence="1" id="KW-0732">Signal</keyword>
<reference evidence="2 3" key="1">
    <citation type="submission" date="2024-09" db="EMBL/GenBank/DDBJ databases">
        <authorList>
            <person name="Sun Q."/>
            <person name="Mori K."/>
        </authorList>
    </citation>
    <scope>NUCLEOTIDE SEQUENCE [LARGE SCALE GENOMIC DNA]</scope>
    <source>
        <strain evidence="2 3">CCM 8677</strain>
    </source>
</reference>
<feature type="chain" id="PRO_5045651730" evidence="1">
    <location>
        <begin position="25"/>
        <end position="180"/>
    </location>
</feature>
<name>A0ABV6IBQ1_9BURK</name>
<gene>
    <name evidence="2" type="ORF">ACFFJH_05485</name>
</gene>
<dbReference type="Proteomes" id="UP001589844">
    <property type="component" value="Unassembled WGS sequence"/>
</dbReference>